<dbReference type="HOGENOM" id="CLU_1675338_0_0_11"/>
<accession>Q0RPW5</accession>
<dbReference type="AlphaFoldDB" id="Q0RPW5"/>
<proteinExistence type="predicted"/>
<name>Q0RPW5_FRAAA</name>
<reference evidence="1 2" key="1">
    <citation type="journal article" date="2007" name="Genome Res.">
        <title>Genome characteristics of facultatively symbiotic Frankia sp. strains reflect host range and host plant biogeography.</title>
        <authorList>
            <person name="Normand P."/>
            <person name="Lapierre P."/>
            <person name="Tisa L.S."/>
            <person name="Gogarten J.P."/>
            <person name="Alloisio N."/>
            <person name="Bagnarol E."/>
            <person name="Bassi C.A."/>
            <person name="Berry A.M."/>
            <person name="Bickhart D.M."/>
            <person name="Choisne N."/>
            <person name="Couloux A."/>
            <person name="Cournoyer B."/>
            <person name="Cruveiller S."/>
            <person name="Daubin V."/>
            <person name="Demange N."/>
            <person name="Francino M.P."/>
            <person name="Goltsman E."/>
            <person name="Huang Y."/>
            <person name="Kopp O.R."/>
            <person name="Labarre L."/>
            <person name="Lapidus A."/>
            <person name="Lavire C."/>
            <person name="Marechal J."/>
            <person name="Martinez M."/>
            <person name="Mastronunzio J.E."/>
            <person name="Mullin B.C."/>
            <person name="Niemann J."/>
            <person name="Pujic P."/>
            <person name="Rawnsley T."/>
            <person name="Rouy Z."/>
            <person name="Schenowitz C."/>
            <person name="Sellstedt A."/>
            <person name="Tavares F."/>
            <person name="Tomkins J.P."/>
            <person name="Vallenet D."/>
            <person name="Valverde C."/>
            <person name="Wall L.G."/>
            <person name="Wang Y."/>
            <person name="Medigue C."/>
            <person name="Benson D.R."/>
        </authorList>
    </citation>
    <scope>NUCLEOTIDE SEQUENCE [LARGE SCALE GENOMIC DNA]</scope>
    <source>
        <strain evidence="2">DSM 45986 / CECT 9034 / ACN14a</strain>
    </source>
</reference>
<dbReference type="EMBL" id="CT573213">
    <property type="protein sequence ID" value="CAJ60414.1"/>
    <property type="molecule type" value="Genomic_DNA"/>
</dbReference>
<protein>
    <submittedName>
        <fullName evidence="1">Uncharacterized protein</fullName>
    </submittedName>
</protein>
<keyword evidence="2" id="KW-1185">Reference proteome</keyword>
<sequence>MDALRRGWIGLALFFAALILMPILVFGYDKNQPQQHAAATATLTATDRVVTAAPAPPPAATPLAFTGIRPGERISGFRTIRVVSTGYSGPLEFVLNGPIAPYRLDLGQPPYVFNPHVGGWQTSEVPNGEYTLTAIPTQVANDHTSITFTVSNDTGVNG</sequence>
<organism evidence="1 2">
    <name type="scientific">Frankia alni (strain DSM 45986 / CECT 9034 / ACN14a)</name>
    <dbReference type="NCBI Taxonomy" id="326424"/>
    <lineage>
        <taxon>Bacteria</taxon>
        <taxon>Bacillati</taxon>
        <taxon>Actinomycetota</taxon>
        <taxon>Actinomycetes</taxon>
        <taxon>Frankiales</taxon>
        <taxon>Frankiaceae</taxon>
        <taxon>Frankia</taxon>
    </lineage>
</organism>
<evidence type="ECO:0000313" key="1">
    <source>
        <dbReference type="EMBL" id="CAJ60414.1"/>
    </source>
</evidence>
<dbReference type="OrthoDB" id="3212948at2"/>
<dbReference type="Proteomes" id="UP000000657">
    <property type="component" value="Chromosome"/>
</dbReference>
<gene>
    <name evidence="1" type="ordered locus">FRAAL1762</name>
</gene>
<dbReference type="KEGG" id="fal:FRAAL1762"/>
<evidence type="ECO:0000313" key="2">
    <source>
        <dbReference type="Proteomes" id="UP000000657"/>
    </source>
</evidence>
<dbReference type="RefSeq" id="WP_011602945.1">
    <property type="nucleotide sequence ID" value="NC_008278.1"/>
</dbReference>
<dbReference type="STRING" id="326424.FRAAL1762"/>